<evidence type="ECO:0000256" key="3">
    <source>
        <dbReference type="ARBA" id="ARBA00022448"/>
    </source>
</evidence>
<feature type="transmembrane region" description="Helical" evidence="8">
    <location>
        <begin position="101"/>
        <end position="122"/>
    </location>
</feature>
<dbReference type="GO" id="GO:0005886">
    <property type="term" value="C:plasma membrane"/>
    <property type="evidence" value="ECO:0007669"/>
    <property type="project" value="UniProtKB-SubCell"/>
</dbReference>
<feature type="transmembrane region" description="Helical" evidence="8">
    <location>
        <begin position="211"/>
        <end position="233"/>
    </location>
</feature>
<keyword evidence="3" id="KW-0813">Transport</keyword>
<keyword evidence="5 8" id="KW-0812">Transmembrane</keyword>
<feature type="transmembrane region" description="Helical" evidence="8">
    <location>
        <begin position="164"/>
        <end position="184"/>
    </location>
</feature>
<evidence type="ECO:0000256" key="7">
    <source>
        <dbReference type="ARBA" id="ARBA00023136"/>
    </source>
</evidence>
<feature type="domain" description="Major facilitator superfamily (MFS) profile" evidence="9">
    <location>
        <begin position="10"/>
        <end position="389"/>
    </location>
</feature>
<reference evidence="10" key="1">
    <citation type="submission" date="2016-02" db="EMBL/GenBank/DDBJ databases">
        <title>Genomic sequence of a clinical Staphylococcus hominis isolate.</title>
        <authorList>
            <person name="McClure J.M."/>
            <person name="Zhang K."/>
        </authorList>
    </citation>
    <scope>NUCLEOTIDE SEQUENCE</scope>
    <source>
        <strain evidence="10">C34847</strain>
    </source>
</reference>
<feature type="transmembrane region" description="Helical" evidence="8">
    <location>
        <begin position="76"/>
        <end position="95"/>
    </location>
</feature>
<dbReference type="PANTHER" id="PTHR43271:SF2">
    <property type="entry name" value="BLL2771 PROTEIN"/>
    <property type="match status" value="1"/>
</dbReference>
<dbReference type="InterPro" id="IPR036259">
    <property type="entry name" value="MFS_trans_sf"/>
</dbReference>
<feature type="transmembrane region" description="Helical" evidence="8">
    <location>
        <begin position="134"/>
        <end position="152"/>
    </location>
</feature>
<evidence type="ECO:0000256" key="8">
    <source>
        <dbReference type="SAM" id="Phobius"/>
    </source>
</evidence>
<evidence type="ECO:0000313" key="10">
    <source>
        <dbReference type="EMBL" id="AVI06402.1"/>
    </source>
</evidence>
<evidence type="ECO:0000259" key="9">
    <source>
        <dbReference type="PROSITE" id="PS50850"/>
    </source>
</evidence>
<evidence type="ECO:0000256" key="1">
    <source>
        <dbReference type="ARBA" id="ARBA00004651"/>
    </source>
</evidence>
<feature type="transmembrane region" description="Helical" evidence="8">
    <location>
        <begin position="12"/>
        <end position="29"/>
    </location>
</feature>
<gene>
    <name evidence="10" type="ORF">AZE34_06415</name>
</gene>
<dbReference type="PROSITE" id="PS50850">
    <property type="entry name" value="MFS"/>
    <property type="match status" value="1"/>
</dbReference>
<feature type="transmembrane region" description="Helical" evidence="8">
    <location>
        <begin position="363"/>
        <end position="384"/>
    </location>
</feature>
<dbReference type="InterPro" id="IPR020846">
    <property type="entry name" value="MFS_dom"/>
</dbReference>
<name>A0A3S7GYM2_STAHO</name>
<sequence length="392" mass="43155">METSMNYNRMTTIFFISGIIVMASLYTALPLTSVFAKDFGISNAVASLNGVIFSITYSLSCLFYGTISEKFGRIRTILFGLIGLVIICLLIGFIHSFTLLIILRAIQGICAAAFSPVSITYVTETYSPVKRVTAISFISTSFMLSGVIGQNLSEIVVRYTNWHMVYFILTLLYIFIAVLIYKYIPESPVKNPQLKLVGFFKNFKDFKDNKIVILCYLISLSLLTMFISMYTIFNHYITSDIVGGSEATAINAKLFGIIGMLLSLLAGRMSERIGVKQVIVGALIVSIVSLTLMGFTTNVILLVIWSVIFVGGIAFAIPSTISKVGMVVNRNQGFFLSVNTFILFLGTAIAPLLMILIQPLSNFTLQFIMIAAIGIIALIVALLLPGRKNEIR</sequence>
<feature type="transmembrane region" description="Helical" evidence="8">
    <location>
        <begin position="302"/>
        <end position="321"/>
    </location>
</feature>
<feature type="transmembrane region" description="Helical" evidence="8">
    <location>
        <begin position="41"/>
        <end position="64"/>
    </location>
</feature>
<keyword evidence="4" id="KW-1003">Cell membrane</keyword>
<feature type="transmembrane region" description="Helical" evidence="8">
    <location>
        <begin position="333"/>
        <end position="357"/>
    </location>
</feature>
<dbReference type="AlphaFoldDB" id="A0A3S7GYM2"/>
<evidence type="ECO:0000256" key="5">
    <source>
        <dbReference type="ARBA" id="ARBA00022692"/>
    </source>
</evidence>
<dbReference type="GO" id="GO:0022857">
    <property type="term" value="F:transmembrane transporter activity"/>
    <property type="evidence" value="ECO:0007669"/>
    <property type="project" value="InterPro"/>
</dbReference>
<keyword evidence="7 8" id="KW-0472">Membrane</keyword>
<dbReference type="InterPro" id="IPR011701">
    <property type="entry name" value="MFS"/>
</dbReference>
<keyword evidence="6 8" id="KW-1133">Transmembrane helix</keyword>
<dbReference type="SUPFAM" id="SSF103473">
    <property type="entry name" value="MFS general substrate transporter"/>
    <property type="match status" value="1"/>
</dbReference>
<evidence type="ECO:0000256" key="2">
    <source>
        <dbReference type="ARBA" id="ARBA00008335"/>
    </source>
</evidence>
<organism evidence="10">
    <name type="scientific">Staphylococcus hominis</name>
    <dbReference type="NCBI Taxonomy" id="1290"/>
    <lineage>
        <taxon>Bacteria</taxon>
        <taxon>Bacillati</taxon>
        <taxon>Bacillota</taxon>
        <taxon>Bacilli</taxon>
        <taxon>Bacillales</taxon>
        <taxon>Staphylococcaceae</taxon>
        <taxon>Staphylococcus</taxon>
    </lineage>
</organism>
<dbReference type="RefSeq" id="WP_037541726.1">
    <property type="nucleotide sequence ID" value="NZ_CP014107.1"/>
</dbReference>
<accession>A0A3S7GYM2</accession>
<dbReference type="Gene3D" id="1.20.1250.20">
    <property type="entry name" value="MFS general substrate transporter like domains"/>
    <property type="match status" value="2"/>
</dbReference>
<protein>
    <submittedName>
        <fullName evidence="10">MFS transporter</fullName>
    </submittedName>
</protein>
<dbReference type="Pfam" id="PF07690">
    <property type="entry name" value="MFS_1"/>
    <property type="match status" value="1"/>
</dbReference>
<evidence type="ECO:0000256" key="4">
    <source>
        <dbReference type="ARBA" id="ARBA00022475"/>
    </source>
</evidence>
<dbReference type="EMBL" id="CP014567">
    <property type="protein sequence ID" value="AVI06402.1"/>
    <property type="molecule type" value="Genomic_DNA"/>
</dbReference>
<comment type="similarity">
    <text evidence="2">Belongs to the major facilitator superfamily.</text>
</comment>
<proteinExistence type="inferred from homology"/>
<feature type="transmembrane region" description="Helical" evidence="8">
    <location>
        <begin position="248"/>
        <end position="266"/>
    </location>
</feature>
<dbReference type="CDD" id="cd17324">
    <property type="entry name" value="MFS_NepI_like"/>
    <property type="match status" value="1"/>
</dbReference>
<dbReference type="PANTHER" id="PTHR43271">
    <property type="entry name" value="BLL2771 PROTEIN"/>
    <property type="match status" value="1"/>
</dbReference>
<comment type="subcellular location">
    <subcellularLocation>
        <location evidence="1">Cell membrane</location>
        <topology evidence="1">Multi-pass membrane protein</topology>
    </subcellularLocation>
</comment>
<evidence type="ECO:0000256" key="6">
    <source>
        <dbReference type="ARBA" id="ARBA00022989"/>
    </source>
</evidence>
<feature type="transmembrane region" description="Helical" evidence="8">
    <location>
        <begin position="278"/>
        <end position="296"/>
    </location>
</feature>